<name>A0A6N8DQ52_RHOAC</name>
<organism evidence="1 2">
    <name type="scientific">Rhodoblastus acidophilus</name>
    <name type="common">Rhodopseudomonas acidophila</name>
    <dbReference type="NCBI Taxonomy" id="1074"/>
    <lineage>
        <taxon>Bacteria</taxon>
        <taxon>Pseudomonadati</taxon>
        <taxon>Pseudomonadota</taxon>
        <taxon>Alphaproteobacteria</taxon>
        <taxon>Hyphomicrobiales</taxon>
        <taxon>Rhodoblastaceae</taxon>
        <taxon>Rhodoblastus</taxon>
    </lineage>
</organism>
<dbReference type="EMBL" id="WNKS01000007">
    <property type="protein sequence ID" value="MTV31323.1"/>
    <property type="molecule type" value="Genomic_DNA"/>
</dbReference>
<dbReference type="Proteomes" id="UP000439113">
    <property type="component" value="Unassembled WGS sequence"/>
</dbReference>
<evidence type="ECO:0008006" key="3">
    <source>
        <dbReference type="Google" id="ProtNLM"/>
    </source>
</evidence>
<comment type="caution">
    <text evidence="1">The sequence shown here is derived from an EMBL/GenBank/DDBJ whole genome shotgun (WGS) entry which is preliminary data.</text>
</comment>
<proteinExistence type="predicted"/>
<sequence>MLDFSLEGAAELSASLAALPDDLRVALAEKMDALAQDIYAQVVGVNLSGGALNTRSGVLRNSIQLRRADQDNALSVEIASDGSAPYDAIHEYGGKTAAHEIIPDKAKALAFMFNGKQAFARRVNHPGSQIPERSYLRSALADKSADIQQAIADAIAEAASRAKDGS</sequence>
<evidence type="ECO:0000313" key="1">
    <source>
        <dbReference type="EMBL" id="MTV31323.1"/>
    </source>
</evidence>
<dbReference type="AlphaFoldDB" id="A0A6N8DQ52"/>
<accession>A0A6N8DQ52</accession>
<dbReference type="OrthoDB" id="6687220at2"/>
<gene>
    <name evidence="1" type="ORF">GJ654_09990</name>
</gene>
<dbReference type="RefSeq" id="WP_155446012.1">
    <property type="nucleotide sequence ID" value="NZ_JAOQNR010000010.1"/>
</dbReference>
<reference evidence="1 2" key="1">
    <citation type="submission" date="2019-11" db="EMBL/GenBank/DDBJ databases">
        <title>Whole-genome sequence of a Rhodoblastus acidophilus DSM 142.</title>
        <authorList>
            <person name="Kyndt J.A."/>
            <person name="Meyer T.E."/>
        </authorList>
    </citation>
    <scope>NUCLEOTIDE SEQUENCE [LARGE SCALE GENOMIC DNA]</scope>
    <source>
        <strain evidence="1 2">DSM 142</strain>
    </source>
</reference>
<evidence type="ECO:0000313" key="2">
    <source>
        <dbReference type="Proteomes" id="UP000439113"/>
    </source>
</evidence>
<protein>
    <recommendedName>
        <fullName evidence="3">HK97 gp10 family phage protein</fullName>
    </recommendedName>
</protein>